<comment type="caution">
    <text evidence="2">The sequence shown here is derived from an EMBL/GenBank/DDBJ whole genome shotgun (WGS) entry which is preliminary data.</text>
</comment>
<keyword evidence="3" id="KW-1185">Reference proteome</keyword>
<gene>
    <name evidence="2" type="ORF">DM01DRAFT_1374454</name>
</gene>
<accession>A0A1X2GIC5</accession>
<protein>
    <submittedName>
        <fullName evidence="2">Uncharacterized protein</fullName>
    </submittedName>
</protein>
<dbReference type="EMBL" id="MCGT01000015">
    <property type="protein sequence ID" value="ORX53639.1"/>
    <property type="molecule type" value="Genomic_DNA"/>
</dbReference>
<reference evidence="2 3" key="1">
    <citation type="submission" date="2016-07" db="EMBL/GenBank/DDBJ databases">
        <title>Pervasive Adenine N6-methylation of Active Genes in Fungi.</title>
        <authorList>
            <consortium name="DOE Joint Genome Institute"/>
            <person name="Mondo S.J."/>
            <person name="Dannebaum R.O."/>
            <person name="Kuo R.C."/>
            <person name="Labutti K."/>
            <person name="Haridas S."/>
            <person name="Kuo A."/>
            <person name="Salamov A."/>
            <person name="Ahrendt S.R."/>
            <person name="Lipzen A."/>
            <person name="Sullivan W."/>
            <person name="Andreopoulos W.B."/>
            <person name="Clum A."/>
            <person name="Lindquist E."/>
            <person name="Daum C."/>
            <person name="Ramamoorthy G.K."/>
            <person name="Gryganskyi A."/>
            <person name="Culley D."/>
            <person name="Magnuson J.K."/>
            <person name="James T.Y."/>
            <person name="O'Malley M.A."/>
            <person name="Stajich J.E."/>
            <person name="Spatafora J.W."/>
            <person name="Visel A."/>
            <person name="Grigoriev I.V."/>
        </authorList>
    </citation>
    <scope>NUCLEOTIDE SEQUENCE [LARGE SCALE GENOMIC DNA]</scope>
    <source>
        <strain evidence="2 3">NRRL 3301</strain>
    </source>
</reference>
<feature type="compositionally biased region" description="Polar residues" evidence="1">
    <location>
        <begin position="107"/>
        <end position="124"/>
    </location>
</feature>
<dbReference type="AlphaFoldDB" id="A0A1X2GIC5"/>
<name>A0A1X2GIC5_9FUNG</name>
<evidence type="ECO:0000313" key="2">
    <source>
        <dbReference type="EMBL" id="ORX53639.1"/>
    </source>
</evidence>
<sequence length="124" mass="13493">MTRQLFEKADAQYRLLMASVSQSTQFPEVTSVEFTRPLSSDGLSKEKKTTTTTSTPDSTIVTTITTTPFVTPVPASDEPGRHSGITSVDHDSSTSASHNRHSHVEKTTITYGPTTRTKLPQPTP</sequence>
<feature type="compositionally biased region" description="Low complexity" evidence="1">
    <location>
        <begin position="50"/>
        <end position="74"/>
    </location>
</feature>
<evidence type="ECO:0000313" key="3">
    <source>
        <dbReference type="Proteomes" id="UP000242146"/>
    </source>
</evidence>
<organism evidence="2 3">
    <name type="scientific">Hesseltinella vesiculosa</name>
    <dbReference type="NCBI Taxonomy" id="101127"/>
    <lineage>
        <taxon>Eukaryota</taxon>
        <taxon>Fungi</taxon>
        <taxon>Fungi incertae sedis</taxon>
        <taxon>Mucoromycota</taxon>
        <taxon>Mucoromycotina</taxon>
        <taxon>Mucoromycetes</taxon>
        <taxon>Mucorales</taxon>
        <taxon>Cunninghamellaceae</taxon>
        <taxon>Hesseltinella</taxon>
    </lineage>
</organism>
<dbReference type="Proteomes" id="UP000242146">
    <property type="component" value="Unassembled WGS sequence"/>
</dbReference>
<feature type="region of interest" description="Disordered" evidence="1">
    <location>
        <begin position="36"/>
        <end position="124"/>
    </location>
</feature>
<proteinExistence type="predicted"/>
<evidence type="ECO:0000256" key="1">
    <source>
        <dbReference type="SAM" id="MobiDB-lite"/>
    </source>
</evidence>